<name>A0A1H7BIT9_9BURK</name>
<keyword evidence="2" id="KW-1185">Reference proteome</keyword>
<dbReference type="Proteomes" id="UP000198866">
    <property type="component" value="Unassembled WGS sequence"/>
</dbReference>
<organism evidence="1 2">
    <name type="scientific">Paraburkholderia diazotrophica</name>
    <dbReference type="NCBI Taxonomy" id="667676"/>
    <lineage>
        <taxon>Bacteria</taxon>
        <taxon>Pseudomonadati</taxon>
        <taxon>Pseudomonadota</taxon>
        <taxon>Betaproteobacteria</taxon>
        <taxon>Burkholderiales</taxon>
        <taxon>Burkholderiaceae</taxon>
        <taxon>Paraburkholderia</taxon>
    </lineage>
</organism>
<proteinExistence type="predicted"/>
<dbReference type="EMBL" id="FNYE01000018">
    <property type="protein sequence ID" value="SEJ77509.1"/>
    <property type="molecule type" value="Genomic_DNA"/>
</dbReference>
<protein>
    <submittedName>
        <fullName evidence="1">Uncharacterized protein</fullName>
    </submittedName>
</protein>
<evidence type="ECO:0000313" key="2">
    <source>
        <dbReference type="Proteomes" id="UP000198866"/>
    </source>
</evidence>
<reference evidence="2" key="1">
    <citation type="submission" date="2016-10" db="EMBL/GenBank/DDBJ databases">
        <authorList>
            <person name="Varghese N."/>
            <person name="Submissions S."/>
        </authorList>
    </citation>
    <scope>NUCLEOTIDE SEQUENCE [LARGE SCALE GENOMIC DNA]</scope>
    <source>
        <strain evidence="2">LMG 26031</strain>
    </source>
</reference>
<accession>A0A1H7BIT9</accession>
<evidence type="ECO:0000313" key="1">
    <source>
        <dbReference type="EMBL" id="SEJ77509.1"/>
    </source>
</evidence>
<dbReference type="AlphaFoldDB" id="A0A1H7BIT9"/>
<sequence length="51" mass="5557">MQKPHAVVSRNAHCSGIRHGADSIVRRFDPARDSYAQLTAMHCIAHSRGSG</sequence>
<dbReference type="STRING" id="667676.SAMN05192539_101810"/>
<gene>
    <name evidence="1" type="ORF">SAMN05192539_101810</name>
</gene>